<gene>
    <name evidence="1" type="ORF">BXY41_10698</name>
</gene>
<dbReference type="RefSeq" id="WP_104437208.1">
    <property type="nucleotide sequence ID" value="NZ_PTJA01000006.1"/>
</dbReference>
<sequence length="131" mass="14229">MAKLKTVEELKKIRQAALDQLDLRSTAESEDKVLVRVGMATCGIASGARSTMKAILDEIAKQGLANVSVTQTGCIGYCAQEPVVEVISKGMPSVLYGKVDENRGREIVVEHIKNGRLLQNAIINKSFENVE</sequence>
<organism evidence="1 2">
    <name type="scientific">Lacrimispora xylanisolvens</name>
    <dbReference type="NCBI Taxonomy" id="384636"/>
    <lineage>
        <taxon>Bacteria</taxon>
        <taxon>Bacillati</taxon>
        <taxon>Bacillota</taxon>
        <taxon>Clostridia</taxon>
        <taxon>Lachnospirales</taxon>
        <taxon>Lachnospiraceae</taxon>
        <taxon>Lacrimispora</taxon>
    </lineage>
</organism>
<dbReference type="SUPFAM" id="SSF52833">
    <property type="entry name" value="Thioredoxin-like"/>
    <property type="match status" value="1"/>
</dbReference>
<dbReference type="InterPro" id="IPR036249">
    <property type="entry name" value="Thioredoxin-like_sf"/>
</dbReference>
<comment type="caution">
    <text evidence="1">The sequence shown here is derived from an EMBL/GenBank/DDBJ whole genome shotgun (WGS) entry which is preliminary data.</text>
</comment>
<keyword evidence="2" id="KW-1185">Reference proteome</keyword>
<dbReference type="Gene3D" id="3.40.30.10">
    <property type="entry name" value="Glutaredoxin"/>
    <property type="match status" value="1"/>
</dbReference>
<reference evidence="1 2" key="1">
    <citation type="submission" date="2018-02" db="EMBL/GenBank/DDBJ databases">
        <title>Genomic Encyclopedia of Archaeal and Bacterial Type Strains, Phase II (KMG-II): from individual species to whole genera.</title>
        <authorList>
            <person name="Goeker M."/>
        </authorList>
    </citation>
    <scope>NUCLEOTIDE SEQUENCE [LARGE SCALE GENOMIC DNA]</scope>
    <source>
        <strain evidence="1 2">DSM 3808</strain>
    </source>
</reference>
<dbReference type="AlphaFoldDB" id="A0A2S6HS44"/>
<protein>
    <submittedName>
        <fullName evidence="1">NAD(P)-dependent iron-only hydrogenase iron-sulfur protein</fullName>
    </submittedName>
</protein>
<dbReference type="Proteomes" id="UP000237749">
    <property type="component" value="Unassembled WGS sequence"/>
</dbReference>
<name>A0A2S6HS44_9FIRM</name>
<proteinExistence type="predicted"/>
<dbReference type="CDD" id="cd02980">
    <property type="entry name" value="TRX_Fd_family"/>
    <property type="match status" value="1"/>
</dbReference>
<accession>A0A2S6HS44</accession>
<dbReference type="OrthoDB" id="9800692at2"/>
<dbReference type="EMBL" id="PTJA01000006">
    <property type="protein sequence ID" value="PPK80508.1"/>
    <property type="molecule type" value="Genomic_DNA"/>
</dbReference>
<evidence type="ECO:0000313" key="2">
    <source>
        <dbReference type="Proteomes" id="UP000237749"/>
    </source>
</evidence>
<evidence type="ECO:0000313" key="1">
    <source>
        <dbReference type="EMBL" id="PPK80508.1"/>
    </source>
</evidence>